<dbReference type="CDD" id="cd11336">
    <property type="entry name" value="AmyAc_MTSase"/>
    <property type="match status" value="1"/>
</dbReference>
<evidence type="ECO:0000313" key="3">
    <source>
        <dbReference type="EMBL" id="SNS22973.1"/>
    </source>
</evidence>
<keyword evidence="4" id="KW-1185">Reference proteome</keyword>
<evidence type="ECO:0000256" key="1">
    <source>
        <dbReference type="SAM" id="MobiDB-lite"/>
    </source>
</evidence>
<sequence>MSGPVVSGPVVSGSAPLSPDRRRDVPTGTYRLQVTADFTLDDAAAVAGYLADLGVSHAYTSPLLRSAAGSTHGYDTVDHAHIDEPRGGRAGFDRLVAALHEQGLGLVLDLVPNHMGIADPAEAPWWWDVLRHGRDSAHAAAFDVDWDFGGGRVRVPVLGSADDVEKLEVVRTEDGPELRYYDNRFPVAPGTGEGTPQEVHDRQHYELVDWRRADRDLNYRRFFAINTLAGLRAEDPAVFEATHRLVLDLVAGGAVDGLRIDHPDGLADPKGYLDRLAEAAGGRWTVVEKILEPGEDLPGSWRAAGTTGYDALAEVDQVLVDPGGEARMSALDTEVSGAPVDYAELVRRSKREVTDGILGSELARLVRVIGELPGVSREDGLEALAELLASFPVYRTYLPDGREHLDATVAAVRERRPDLAAALDALHPVLSQAGSEAATRFEQTSGPVMAKGVEDSAYYRWARFVVLNEVGGDPARFGSTVEEFHEAQRRRAEGRSASMTTLSTHDTKRSEDTRARLAVLAELAGEWADLVRGLLTRHPLPDRPLAHLVWQNLVGAWPLSRERAHAYAEKAAREAGLSTTWTDVDEEFETALYEMVDAAYDDERTSAEIERFVARITPSGRSNSLAQKLLQLTMPGVPDVYQGTELWDHSLVDPDNRRPVDYAERRRLLARLDDGEVPGVDDTGAAKLLVVSRVLRARREHPEWFAGYEPVTASGPGADHLVAYDRGGVVPVATRLPVGLSIAGWGDTALQLPTGAWRDLLTGGRHVSDAGGLPVAALLERLPVALLVHDQPGTAPAAG</sequence>
<dbReference type="InterPro" id="IPR006047">
    <property type="entry name" value="GH13_cat_dom"/>
</dbReference>
<evidence type="ECO:0000313" key="4">
    <source>
        <dbReference type="Proteomes" id="UP000198373"/>
    </source>
</evidence>
<dbReference type="Gene3D" id="3.30.1590.10">
    <property type="entry name" value="Maltooligosyl trehalose synthase, domain 2"/>
    <property type="match status" value="1"/>
</dbReference>
<dbReference type="PANTHER" id="PTHR10357:SF216">
    <property type="entry name" value="MALTOOLIGOSYL TREHALOSE SYNTHASE-RELATED"/>
    <property type="match status" value="1"/>
</dbReference>
<dbReference type="InterPro" id="IPR017853">
    <property type="entry name" value="GH"/>
</dbReference>
<organism evidence="3 4">
    <name type="scientific">Geodermatophilus pulveris</name>
    <dbReference type="NCBI Taxonomy" id="1564159"/>
    <lineage>
        <taxon>Bacteria</taxon>
        <taxon>Bacillati</taxon>
        <taxon>Actinomycetota</taxon>
        <taxon>Actinomycetes</taxon>
        <taxon>Geodermatophilales</taxon>
        <taxon>Geodermatophilaceae</taxon>
        <taxon>Geodermatophilus</taxon>
    </lineage>
</organism>
<proteinExistence type="predicted"/>
<dbReference type="Gene3D" id="3.20.20.80">
    <property type="entry name" value="Glycosidases"/>
    <property type="match status" value="1"/>
</dbReference>
<dbReference type="InterPro" id="IPR012767">
    <property type="entry name" value="Trehalose_TreY"/>
</dbReference>
<feature type="region of interest" description="Disordered" evidence="1">
    <location>
        <begin position="1"/>
        <end position="26"/>
    </location>
</feature>
<dbReference type="NCBIfam" id="TIGR02401">
    <property type="entry name" value="trehalose_TreY"/>
    <property type="match status" value="1"/>
</dbReference>
<dbReference type="SUPFAM" id="SSF51445">
    <property type="entry name" value="(Trans)glycosidases"/>
    <property type="match status" value="1"/>
</dbReference>
<dbReference type="GO" id="GO:0047470">
    <property type="term" value="F:(1,4)-alpha-D-glucan 1-alpha-D-glucosylmutase activity"/>
    <property type="evidence" value="ECO:0007669"/>
    <property type="project" value="TreeGrafter"/>
</dbReference>
<dbReference type="Gene3D" id="1.10.10.470">
    <property type="entry name" value="Maltooligosyl trehalose synthase, domain 4"/>
    <property type="match status" value="1"/>
</dbReference>
<dbReference type="AlphaFoldDB" id="A0A239CUE1"/>
<dbReference type="Pfam" id="PF00128">
    <property type="entry name" value="Alpha-amylase"/>
    <property type="match status" value="1"/>
</dbReference>
<dbReference type="SMART" id="SM00642">
    <property type="entry name" value="Aamy"/>
    <property type="match status" value="1"/>
</dbReference>
<feature type="compositionally biased region" description="Low complexity" evidence="1">
    <location>
        <begin position="1"/>
        <end position="18"/>
    </location>
</feature>
<dbReference type="Gene3D" id="1.10.150.200">
    <property type="entry name" value="Maltooligosyl trehalose synthase, domain 3"/>
    <property type="match status" value="1"/>
</dbReference>
<reference evidence="4" key="1">
    <citation type="submission" date="2017-06" db="EMBL/GenBank/DDBJ databases">
        <authorList>
            <person name="Varghese N."/>
            <person name="Submissions S."/>
        </authorList>
    </citation>
    <scope>NUCLEOTIDE SEQUENCE [LARGE SCALE GENOMIC DNA]</scope>
    <source>
        <strain evidence="4">DSM 46839</strain>
    </source>
</reference>
<feature type="region of interest" description="Disordered" evidence="1">
    <location>
        <begin position="488"/>
        <end position="508"/>
    </location>
</feature>
<protein>
    <submittedName>
        <fullName evidence="3">Maltooligosyl trehalose synthase</fullName>
    </submittedName>
</protein>
<accession>A0A239CUE1</accession>
<dbReference type="GO" id="GO:0030980">
    <property type="term" value="P:alpha-glucan catabolic process"/>
    <property type="evidence" value="ECO:0007669"/>
    <property type="project" value="TreeGrafter"/>
</dbReference>
<dbReference type="Proteomes" id="UP000198373">
    <property type="component" value="Unassembled WGS sequence"/>
</dbReference>
<dbReference type="PANTHER" id="PTHR10357">
    <property type="entry name" value="ALPHA-AMYLASE FAMILY MEMBER"/>
    <property type="match status" value="1"/>
</dbReference>
<dbReference type="InterPro" id="IPR013797">
    <property type="entry name" value="Maltooligo_trehalose_synth_4"/>
</dbReference>
<evidence type="ECO:0000259" key="2">
    <source>
        <dbReference type="SMART" id="SM00642"/>
    </source>
</evidence>
<dbReference type="GO" id="GO:0005992">
    <property type="term" value="P:trehalose biosynthetic process"/>
    <property type="evidence" value="ECO:0007669"/>
    <property type="project" value="TreeGrafter"/>
</dbReference>
<gene>
    <name evidence="3" type="ORF">SAMN06893096_102606</name>
</gene>
<feature type="domain" description="Glycosyl hydrolase family 13 catalytic" evidence="2">
    <location>
        <begin position="33"/>
        <end position="671"/>
    </location>
</feature>
<dbReference type="EMBL" id="FZOO01000002">
    <property type="protein sequence ID" value="SNS22973.1"/>
    <property type="molecule type" value="Genomic_DNA"/>
</dbReference>
<name>A0A239CUE1_9ACTN</name>